<accession>A0ABY6E717</accession>
<proteinExistence type="predicted"/>
<dbReference type="RefSeq" id="WP_263231819.1">
    <property type="nucleotide sequence ID" value="NZ_CP106793.1"/>
</dbReference>
<dbReference type="Proteomes" id="UP001061298">
    <property type="component" value="Chromosome"/>
</dbReference>
<sequence>MFAVVLVPHHTSTGDLVLPLVAALAAVAVAAYASVRRKLRAATRTTPGGMLPTVVPLDELDRRARRLLVETDDCVRTSREELGRAAEAFGDEAVRECAEAVEFAAVEVAEAFRLRQRFDDGEGQARGLLEEIVERCEAAGRRLDAQAPEFDRIRALERTAGEALERAEARLREVTARAPDADRALAGIRARYALSACLPVAGHDDQAKDRLHFATTVLHRARQAMRDGATDDAVALLRAAEAATEQATVLMDGVVRLAADLTAAADRLPTALTDMEADLSEARGLLGTDTARAIAHGQSVVARVREERNGEGPYDPVGALRRIEQAAVGLDRALHRVARGSGALGRLERAVLVARSTVGAAAGHVTTHRGAVGWEARTRLAEAERRLRGAVNTAVPPVPAPADALADAREADTLAREARRLAERDVRAYGTPYGEGLWTGGAVLGGILLVPRQATSAPPRRPARSPKLFEQGDPTRRTGRRGAPPPGRSRRTRELRRAGHPGAQGRRRAVPDGTGREPALVGGRGPGA</sequence>
<keyword evidence="2" id="KW-1133">Transmembrane helix</keyword>
<evidence type="ECO:0000313" key="4">
    <source>
        <dbReference type="Proteomes" id="UP001061298"/>
    </source>
</evidence>
<evidence type="ECO:0000313" key="3">
    <source>
        <dbReference type="EMBL" id="UXY21713.1"/>
    </source>
</evidence>
<feature type="transmembrane region" description="Helical" evidence="2">
    <location>
        <begin position="16"/>
        <end position="35"/>
    </location>
</feature>
<evidence type="ECO:0000256" key="1">
    <source>
        <dbReference type="SAM" id="MobiDB-lite"/>
    </source>
</evidence>
<evidence type="ECO:0000256" key="2">
    <source>
        <dbReference type="SAM" id="Phobius"/>
    </source>
</evidence>
<name>A0ABY6E717_9ACTN</name>
<dbReference type="EMBL" id="CP106793">
    <property type="protein sequence ID" value="UXY21713.1"/>
    <property type="molecule type" value="Genomic_DNA"/>
</dbReference>
<keyword evidence="2" id="KW-0812">Transmembrane</keyword>
<evidence type="ECO:0008006" key="5">
    <source>
        <dbReference type="Google" id="ProtNLM"/>
    </source>
</evidence>
<reference evidence="3" key="1">
    <citation type="submission" date="2022-10" db="EMBL/GenBank/DDBJ databases">
        <authorList>
            <person name="Mo P."/>
        </authorList>
    </citation>
    <scope>NUCLEOTIDE SEQUENCE</scope>
    <source>
        <strain evidence="3">HUAS 13-4</strain>
    </source>
</reference>
<gene>
    <name evidence="3" type="ORF">N8I84_25700</name>
</gene>
<feature type="region of interest" description="Disordered" evidence="1">
    <location>
        <begin position="454"/>
        <end position="528"/>
    </location>
</feature>
<protein>
    <recommendedName>
        <fullName evidence="5">TPM domain-containing protein</fullName>
    </recommendedName>
</protein>
<keyword evidence="2" id="KW-0472">Membrane</keyword>
<keyword evidence="4" id="KW-1185">Reference proteome</keyword>
<organism evidence="3 4">
    <name type="scientific">Streptomyces cynarae</name>
    <dbReference type="NCBI Taxonomy" id="2981134"/>
    <lineage>
        <taxon>Bacteria</taxon>
        <taxon>Bacillati</taxon>
        <taxon>Actinomycetota</taxon>
        <taxon>Actinomycetes</taxon>
        <taxon>Kitasatosporales</taxon>
        <taxon>Streptomycetaceae</taxon>
        <taxon>Streptomyces</taxon>
    </lineage>
</organism>